<organism evidence="8 9">
    <name type="scientific">Schizosaccharomyces octosporus (strain yFS286)</name>
    <name type="common">Fission yeast</name>
    <name type="synonym">Octosporomyces octosporus</name>
    <dbReference type="NCBI Taxonomy" id="483514"/>
    <lineage>
        <taxon>Eukaryota</taxon>
        <taxon>Fungi</taxon>
        <taxon>Dikarya</taxon>
        <taxon>Ascomycota</taxon>
        <taxon>Taphrinomycotina</taxon>
        <taxon>Schizosaccharomycetes</taxon>
        <taxon>Schizosaccharomycetales</taxon>
        <taxon>Schizosaccharomycetaceae</taxon>
        <taxon>Schizosaccharomyces</taxon>
    </lineage>
</organism>
<feature type="region of interest" description="Disordered" evidence="6">
    <location>
        <begin position="19"/>
        <end position="43"/>
    </location>
</feature>
<keyword evidence="4 7" id="KW-1133">Transmembrane helix</keyword>
<protein>
    <submittedName>
        <fullName evidence="8">Membrane bound O-acyltransferase</fullName>
    </submittedName>
</protein>
<comment type="subcellular location">
    <subcellularLocation>
        <location evidence="1">Membrane</location>
        <topology evidence="1">Multi-pass membrane protein</topology>
    </subcellularLocation>
</comment>
<dbReference type="GO" id="GO:0008374">
    <property type="term" value="F:O-acyltransferase activity"/>
    <property type="evidence" value="ECO:0007669"/>
    <property type="project" value="TreeGrafter"/>
</dbReference>
<feature type="compositionally biased region" description="Polar residues" evidence="6">
    <location>
        <begin position="20"/>
        <end position="42"/>
    </location>
</feature>
<feature type="transmembrane region" description="Helical" evidence="7">
    <location>
        <begin position="300"/>
        <end position="318"/>
    </location>
</feature>
<evidence type="ECO:0000256" key="5">
    <source>
        <dbReference type="ARBA" id="ARBA00023136"/>
    </source>
</evidence>
<evidence type="ECO:0000256" key="1">
    <source>
        <dbReference type="ARBA" id="ARBA00004141"/>
    </source>
</evidence>
<gene>
    <name evidence="8" type="ORF">SOCG_02461</name>
</gene>
<dbReference type="VEuPathDB" id="FungiDB:SOCG_02461"/>
<feature type="transmembrane region" description="Helical" evidence="7">
    <location>
        <begin position="338"/>
        <end position="360"/>
    </location>
</feature>
<dbReference type="PANTHER" id="PTHR13285:SF18">
    <property type="entry name" value="PROTEIN-CYSTEINE N-PALMITOYLTRANSFERASE RASP"/>
    <property type="match status" value="1"/>
</dbReference>
<feature type="transmembrane region" description="Helical" evidence="7">
    <location>
        <begin position="59"/>
        <end position="77"/>
    </location>
</feature>
<dbReference type="InterPro" id="IPR051085">
    <property type="entry name" value="MB_O-acyltransferase"/>
</dbReference>
<feature type="transmembrane region" description="Helical" evidence="7">
    <location>
        <begin position="372"/>
        <end position="393"/>
    </location>
</feature>
<dbReference type="OrthoDB" id="420606at2759"/>
<keyword evidence="5 7" id="KW-0472">Membrane</keyword>
<evidence type="ECO:0000313" key="8">
    <source>
        <dbReference type="EMBL" id="EPX74982.1"/>
    </source>
</evidence>
<keyword evidence="9" id="KW-1185">Reference proteome</keyword>
<feature type="transmembrane region" description="Helical" evidence="7">
    <location>
        <begin position="550"/>
        <end position="568"/>
    </location>
</feature>
<dbReference type="OMA" id="GWHRSYN"/>
<sequence>MCRIFQYNVLETSSADRRTSVSSASKAQPNTKSQSSSPTAGSFTKEVEKRRNAWFTLEFFLYYVFIGSIIVLGFYRLSMISVEKHQNYPNLKKHLKPGWIFGKPVDVSDHQYASFRENIPILLGVIASYFFLWNVVQLVFSHRVQNKLALKNTFRLWFSLLFSFVVYGFGMIYVFSIIFIYYLIAKVFRDHSLNPLLSWVLSIFLLLSKEHFGHYKFGNIHPLFSFFDDHTGILERWYVLFNITILRLISYNLDYYWSIKYSFKIFSATVIEKERNPDNVSYSDRIRLNCNPEDYNTKNFLTYVLYAPLYLAGPIITFNNFVSQTKYPIKSSIKYRNVLYGVRFLVCVSLMEFVLHFCYVSAITKERSLHAYTTLETALISFLVLFLTWLKLLIPWRLFRWWSLMDNIEPPENIIRCMCNNYSAVGFWRAWHRSYNKWLLRYLYIPIGGNRYPILNSFIIFTFVALWHDVSWELFFWGWLVVLFILPERLCSYAARKFGWVHLSQYRIIAGFGAALNIYFMIVCNLIGFAMDVHGIKDVLARLFGTFEGMYFSIATMLMFFAAVQMMFEIRADEEANGIDLRC</sequence>
<dbReference type="EMBL" id="KE503206">
    <property type="protein sequence ID" value="EPX74982.1"/>
    <property type="molecule type" value="Genomic_DNA"/>
</dbReference>
<dbReference type="GO" id="GO:0016020">
    <property type="term" value="C:membrane"/>
    <property type="evidence" value="ECO:0007669"/>
    <property type="project" value="UniProtKB-SubCell"/>
</dbReference>
<evidence type="ECO:0000313" key="9">
    <source>
        <dbReference type="Proteomes" id="UP000016088"/>
    </source>
</evidence>
<dbReference type="HOGENOM" id="CLU_021430_1_1_1"/>
<evidence type="ECO:0000256" key="2">
    <source>
        <dbReference type="ARBA" id="ARBA00010323"/>
    </source>
</evidence>
<accession>S9Q4H5</accession>
<keyword evidence="3 7" id="KW-0812">Transmembrane</keyword>
<dbReference type="GO" id="GO:0006506">
    <property type="term" value="P:GPI anchor biosynthetic process"/>
    <property type="evidence" value="ECO:0007669"/>
    <property type="project" value="TreeGrafter"/>
</dbReference>
<evidence type="ECO:0000256" key="7">
    <source>
        <dbReference type="SAM" id="Phobius"/>
    </source>
</evidence>
<dbReference type="GO" id="GO:0005783">
    <property type="term" value="C:endoplasmic reticulum"/>
    <property type="evidence" value="ECO:0007669"/>
    <property type="project" value="TreeGrafter"/>
</dbReference>
<feature type="transmembrane region" description="Helical" evidence="7">
    <location>
        <begin position="474"/>
        <end position="496"/>
    </location>
</feature>
<feature type="transmembrane region" description="Helical" evidence="7">
    <location>
        <begin position="508"/>
        <end position="530"/>
    </location>
</feature>
<evidence type="ECO:0000256" key="4">
    <source>
        <dbReference type="ARBA" id="ARBA00022989"/>
    </source>
</evidence>
<dbReference type="RefSeq" id="XP_013016408.1">
    <property type="nucleotide sequence ID" value="XM_013160954.1"/>
</dbReference>
<dbReference type="GeneID" id="25031438"/>
<dbReference type="eggNOG" id="KOG3860">
    <property type="taxonomic scope" value="Eukaryota"/>
</dbReference>
<name>S9Q4H5_SCHOY</name>
<dbReference type="PANTHER" id="PTHR13285">
    <property type="entry name" value="ACYLTRANSFERASE"/>
    <property type="match status" value="1"/>
</dbReference>
<dbReference type="InterPro" id="IPR004299">
    <property type="entry name" value="MBOAT_fam"/>
</dbReference>
<dbReference type="Proteomes" id="UP000016088">
    <property type="component" value="Unassembled WGS sequence"/>
</dbReference>
<proteinExistence type="inferred from homology"/>
<feature type="transmembrane region" description="Helical" evidence="7">
    <location>
        <begin position="160"/>
        <end position="184"/>
    </location>
</feature>
<dbReference type="Pfam" id="PF03062">
    <property type="entry name" value="MBOAT"/>
    <property type="match status" value="1"/>
</dbReference>
<evidence type="ECO:0000256" key="3">
    <source>
        <dbReference type="ARBA" id="ARBA00022692"/>
    </source>
</evidence>
<evidence type="ECO:0000256" key="6">
    <source>
        <dbReference type="SAM" id="MobiDB-lite"/>
    </source>
</evidence>
<dbReference type="AlphaFoldDB" id="S9Q4H5"/>
<reference evidence="8 9" key="1">
    <citation type="journal article" date="2011" name="Science">
        <title>Comparative functional genomics of the fission yeasts.</title>
        <authorList>
            <person name="Rhind N."/>
            <person name="Chen Z."/>
            <person name="Yassour M."/>
            <person name="Thompson D.A."/>
            <person name="Haas B.J."/>
            <person name="Habib N."/>
            <person name="Wapinski I."/>
            <person name="Roy S."/>
            <person name="Lin M.F."/>
            <person name="Heiman D.I."/>
            <person name="Young S.K."/>
            <person name="Furuya K."/>
            <person name="Guo Y."/>
            <person name="Pidoux A."/>
            <person name="Chen H.M."/>
            <person name="Robbertse B."/>
            <person name="Goldberg J.M."/>
            <person name="Aoki K."/>
            <person name="Bayne E.H."/>
            <person name="Berlin A.M."/>
            <person name="Desjardins C.A."/>
            <person name="Dobbs E."/>
            <person name="Dukaj L."/>
            <person name="Fan L."/>
            <person name="FitzGerald M.G."/>
            <person name="French C."/>
            <person name="Gujja S."/>
            <person name="Hansen K."/>
            <person name="Keifenheim D."/>
            <person name="Levin J.Z."/>
            <person name="Mosher R.A."/>
            <person name="Mueller C.A."/>
            <person name="Pfiffner J."/>
            <person name="Priest M."/>
            <person name="Russ C."/>
            <person name="Smialowska A."/>
            <person name="Swoboda P."/>
            <person name="Sykes S.M."/>
            <person name="Vaughn M."/>
            <person name="Vengrova S."/>
            <person name="Yoder R."/>
            <person name="Zeng Q."/>
            <person name="Allshire R."/>
            <person name="Baulcombe D."/>
            <person name="Birren B.W."/>
            <person name="Brown W."/>
            <person name="Ekwall K."/>
            <person name="Kellis M."/>
            <person name="Leatherwood J."/>
            <person name="Levin H."/>
            <person name="Margalit H."/>
            <person name="Martienssen R."/>
            <person name="Nieduszynski C.A."/>
            <person name="Spatafora J.W."/>
            <person name="Friedman N."/>
            <person name="Dalgaard J.Z."/>
            <person name="Baumann P."/>
            <person name="Niki H."/>
            <person name="Regev A."/>
            <person name="Nusbaum C."/>
        </authorList>
    </citation>
    <scope>NUCLEOTIDE SEQUENCE [LARGE SCALE GENOMIC DNA]</scope>
    <source>
        <strain evidence="9">yFS286</strain>
    </source>
</reference>
<comment type="similarity">
    <text evidence="2">Belongs to the membrane-bound acyltransferase family.</text>
</comment>
<feature type="transmembrane region" description="Helical" evidence="7">
    <location>
        <begin position="121"/>
        <end position="140"/>
    </location>
</feature>